<keyword evidence="5 12" id="KW-0547">Nucleotide-binding</keyword>
<evidence type="ECO:0000256" key="6">
    <source>
        <dbReference type="ARBA" id="ARBA00022840"/>
    </source>
</evidence>
<keyword evidence="3 12" id="KW-0963">Cytoplasm</keyword>
<dbReference type="InterPro" id="IPR033730">
    <property type="entry name" value="ProRS_core_prok"/>
</dbReference>
<evidence type="ECO:0000256" key="7">
    <source>
        <dbReference type="ARBA" id="ARBA00022917"/>
    </source>
</evidence>
<dbReference type="InterPro" id="IPR050062">
    <property type="entry name" value="Pro-tRNA_synthetase"/>
</dbReference>
<evidence type="ECO:0000256" key="8">
    <source>
        <dbReference type="ARBA" id="ARBA00023146"/>
    </source>
</evidence>
<gene>
    <name evidence="12" type="primary">proS</name>
    <name evidence="14" type="ORF">DY023_05985</name>
</gene>
<dbReference type="EMBL" id="QUAB01000033">
    <property type="protein sequence ID" value="REJ06644.1"/>
    <property type="molecule type" value="Genomic_DNA"/>
</dbReference>
<evidence type="ECO:0000313" key="15">
    <source>
        <dbReference type="Proteomes" id="UP000262172"/>
    </source>
</evidence>
<comment type="subcellular location">
    <subcellularLocation>
        <location evidence="1 12">Cytoplasm</location>
    </subcellularLocation>
</comment>
<dbReference type="GO" id="GO:0002161">
    <property type="term" value="F:aminoacyl-tRNA deacylase activity"/>
    <property type="evidence" value="ECO:0007669"/>
    <property type="project" value="InterPro"/>
</dbReference>
<dbReference type="InterPro" id="IPR004154">
    <property type="entry name" value="Anticodon-bd"/>
</dbReference>
<dbReference type="Gene3D" id="3.40.50.800">
    <property type="entry name" value="Anticodon-binding domain"/>
    <property type="match status" value="1"/>
</dbReference>
<dbReference type="InterPro" id="IPR045864">
    <property type="entry name" value="aa-tRNA-synth_II/BPL/LPL"/>
</dbReference>
<dbReference type="NCBIfam" id="TIGR00409">
    <property type="entry name" value="proS_fam_II"/>
    <property type="match status" value="1"/>
</dbReference>
<keyword evidence="7 12" id="KW-0648">Protein biosynthesis</keyword>
<dbReference type="PROSITE" id="PS50862">
    <property type="entry name" value="AA_TRNA_LIGASE_II"/>
    <property type="match status" value="1"/>
</dbReference>
<dbReference type="InterPro" id="IPR036754">
    <property type="entry name" value="YbaK/aa-tRNA-synt-asso_dom_sf"/>
</dbReference>
<dbReference type="SUPFAM" id="SSF55826">
    <property type="entry name" value="YbaK/ProRS associated domain"/>
    <property type="match status" value="1"/>
</dbReference>
<dbReference type="GO" id="GO:0005524">
    <property type="term" value="F:ATP binding"/>
    <property type="evidence" value="ECO:0007669"/>
    <property type="project" value="UniProtKB-UniRule"/>
</dbReference>
<comment type="caution">
    <text evidence="14">The sequence shown here is derived from an EMBL/GenBank/DDBJ whole genome shotgun (WGS) entry which is preliminary data.</text>
</comment>
<dbReference type="GO" id="GO:0006433">
    <property type="term" value="P:prolyl-tRNA aminoacylation"/>
    <property type="evidence" value="ECO:0007669"/>
    <property type="project" value="UniProtKB-UniRule"/>
</dbReference>
<dbReference type="InterPro" id="IPR044140">
    <property type="entry name" value="ProRS_anticodon_short"/>
</dbReference>
<keyword evidence="15" id="KW-1185">Reference proteome</keyword>
<dbReference type="InterPro" id="IPR006195">
    <property type="entry name" value="aa-tRNA-synth_II"/>
</dbReference>
<keyword evidence="8 12" id="KW-0030">Aminoacyl-tRNA synthetase</keyword>
<dbReference type="InterPro" id="IPR002314">
    <property type="entry name" value="aa-tRNA-synt_IIb"/>
</dbReference>
<dbReference type="GO" id="GO:0004827">
    <property type="term" value="F:proline-tRNA ligase activity"/>
    <property type="evidence" value="ECO:0007669"/>
    <property type="project" value="UniProtKB-UniRule"/>
</dbReference>
<dbReference type="NCBIfam" id="NF006625">
    <property type="entry name" value="PRK09194.1"/>
    <property type="match status" value="1"/>
</dbReference>
<comment type="domain">
    <text evidence="12">Consists of three domains: the N-terminal catalytic domain, the editing domain and the C-terminal anticodon-binding domain.</text>
</comment>
<dbReference type="Pfam" id="PF04073">
    <property type="entry name" value="tRNA_edit"/>
    <property type="match status" value="1"/>
</dbReference>
<dbReference type="HAMAP" id="MF_01569">
    <property type="entry name" value="Pro_tRNA_synth_type1"/>
    <property type="match status" value="1"/>
</dbReference>
<comment type="similarity">
    <text evidence="11 12">Belongs to the class-II aminoacyl-tRNA synthetase family. ProS type 1 subfamily.</text>
</comment>
<dbReference type="SUPFAM" id="SSF52954">
    <property type="entry name" value="Class II aaRS ABD-related"/>
    <property type="match status" value="1"/>
</dbReference>
<dbReference type="InterPro" id="IPR036621">
    <property type="entry name" value="Anticodon-bd_dom_sf"/>
</dbReference>
<dbReference type="EC" id="6.1.1.15" evidence="12"/>
<dbReference type="Gene3D" id="3.90.960.10">
    <property type="entry name" value="YbaK/aminoacyl-tRNA synthetase-associated domain"/>
    <property type="match status" value="1"/>
</dbReference>
<sequence>MVTRLSHLFVRTLREDPAGAEVTSHKLLIRAGYIRPQAAGIFAWLPLGLRVKAKIEKIVREEMEAAGAQEVHFPALMPREAYEATGRWEEYGDLLFRLQDRKGGDYLLAPTHEEAFTLLVKDLYSSYKDLPLTIYQIQDKYRDEARPRAGLLRGREFTMKDAYSFDYTDAGLDASYQAQRDAYERIFQRLGMEYVIVQADAGAMGGSRSEEFLHPTPIGEDTFVRSAGGYAANVEAYTTPAIAAVAFDADAAPVIFDSPNTPTIDTLVSHSNAVLDGEYTAADTLKNVVLALTHLDGTRELVVVGVPGDREVDEKRAEVAFAPAEVEPASDADFEKNPLLVRGYIGPWSETGAVLGEESATGIRYLVDPRVAEGTSWITGANIDQKHAHSVVAGRDFAADGFVEVAGVRDGDEAPDGSGPVTIARGMEIGHVFQLGRKYAEALGLKVLDENGKLTTVTMGSYGIGVTRILAAIAELNSDDKGLIWPETIAPFDVHVIATGKDDVAFDLAAQLSADIEATRRDVLFDDRPKVSPGVKFGDAELLGVPTIVIVGRGAADGQVELWDRRSGERETIAASELIARLG</sequence>
<dbReference type="CDD" id="cd00779">
    <property type="entry name" value="ProRS_core_prok"/>
    <property type="match status" value="1"/>
</dbReference>
<dbReference type="OrthoDB" id="9809052at2"/>
<name>A0A371NVK9_9MICO</name>
<evidence type="ECO:0000259" key="13">
    <source>
        <dbReference type="PROSITE" id="PS50862"/>
    </source>
</evidence>
<comment type="catalytic activity">
    <reaction evidence="9 12">
        <text>tRNA(Pro) + L-proline + ATP = L-prolyl-tRNA(Pro) + AMP + diphosphate</text>
        <dbReference type="Rhea" id="RHEA:14305"/>
        <dbReference type="Rhea" id="RHEA-COMP:9700"/>
        <dbReference type="Rhea" id="RHEA-COMP:9702"/>
        <dbReference type="ChEBI" id="CHEBI:30616"/>
        <dbReference type="ChEBI" id="CHEBI:33019"/>
        <dbReference type="ChEBI" id="CHEBI:60039"/>
        <dbReference type="ChEBI" id="CHEBI:78442"/>
        <dbReference type="ChEBI" id="CHEBI:78532"/>
        <dbReference type="ChEBI" id="CHEBI:456215"/>
        <dbReference type="EC" id="6.1.1.15"/>
    </reaction>
</comment>
<evidence type="ECO:0000256" key="3">
    <source>
        <dbReference type="ARBA" id="ARBA00022490"/>
    </source>
</evidence>
<evidence type="ECO:0000313" key="14">
    <source>
        <dbReference type="EMBL" id="REJ06644.1"/>
    </source>
</evidence>
<dbReference type="FunFam" id="3.30.930.10:FF:000065">
    <property type="entry name" value="Proline--tRNA ligase"/>
    <property type="match status" value="1"/>
</dbReference>
<dbReference type="Gene3D" id="3.30.930.10">
    <property type="entry name" value="Bira Bifunctional Protein, Domain 2"/>
    <property type="match status" value="2"/>
</dbReference>
<evidence type="ECO:0000256" key="11">
    <source>
        <dbReference type="ARBA" id="ARBA00060755"/>
    </source>
</evidence>
<evidence type="ECO:0000256" key="10">
    <source>
        <dbReference type="ARBA" id="ARBA00053664"/>
    </source>
</evidence>
<proteinExistence type="inferred from homology"/>
<dbReference type="Pfam" id="PF00587">
    <property type="entry name" value="tRNA-synt_2b"/>
    <property type="match status" value="1"/>
</dbReference>
<accession>A0A371NVK9</accession>
<evidence type="ECO:0000256" key="9">
    <source>
        <dbReference type="ARBA" id="ARBA00047671"/>
    </source>
</evidence>
<comment type="subunit">
    <text evidence="2 12">Homodimer.</text>
</comment>
<dbReference type="Pfam" id="PF03129">
    <property type="entry name" value="HGTP_anticodon"/>
    <property type="match status" value="1"/>
</dbReference>
<evidence type="ECO:0000256" key="4">
    <source>
        <dbReference type="ARBA" id="ARBA00022598"/>
    </source>
</evidence>
<dbReference type="SUPFAM" id="SSF55681">
    <property type="entry name" value="Class II aaRS and biotin synthetases"/>
    <property type="match status" value="1"/>
</dbReference>
<dbReference type="FunFam" id="3.30.930.10:FF:000066">
    <property type="entry name" value="Proline--tRNA ligase"/>
    <property type="match status" value="1"/>
</dbReference>
<dbReference type="PANTHER" id="PTHR42753:SF2">
    <property type="entry name" value="PROLINE--TRNA LIGASE"/>
    <property type="match status" value="1"/>
</dbReference>
<dbReference type="PRINTS" id="PR01046">
    <property type="entry name" value="TRNASYNTHPRO"/>
</dbReference>
<dbReference type="CDD" id="cd00861">
    <property type="entry name" value="ProRS_anticodon_short"/>
    <property type="match status" value="1"/>
</dbReference>
<dbReference type="GO" id="GO:0005829">
    <property type="term" value="C:cytosol"/>
    <property type="evidence" value="ECO:0007669"/>
    <property type="project" value="TreeGrafter"/>
</dbReference>
<evidence type="ECO:0000256" key="5">
    <source>
        <dbReference type="ARBA" id="ARBA00022741"/>
    </source>
</evidence>
<organism evidence="14 15">
    <name type="scientific">Microbacterium bovistercoris</name>
    <dbReference type="NCBI Taxonomy" id="2293570"/>
    <lineage>
        <taxon>Bacteria</taxon>
        <taxon>Bacillati</taxon>
        <taxon>Actinomycetota</taxon>
        <taxon>Actinomycetes</taxon>
        <taxon>Micrococcales</taxon>
        <taxon>Microbacteriaceae</taxon>
        <taxon>Microbacterium</taxon>
    </lineage>
</organism>
<dbReference type="InterPro" id="IPR004500">
    <property type="entry name" value="Pro-tRNA-synth_IIa_bac-type"/>
</dbReference>
<evidence type="ECO:0000256" key="2">
    <source>
        <dbReference type="ARBA" id="ARBA00011738"/>
    </source>
</evidence>
<dbReference type="InterPro" id="IPR023717">
    <property type="entry name" value="Pro-tRNA-Synthase_IIa_type1"/>
</dbReference>
<keyword evidence="4 12" id="KW-0436">Ligase</keyword>
<dbReference type="InterPro" id="IPR007214">
    <property type="entry name" value="YbaK/aa-tRNA-synth-assoc-dom"/>
</dbReference>
<comment type="function">
    <text evidence="10 12">Catalyzes the attachment of proline to tRNA(Pro) in a two-step reaction: proline is first activated by ATP to form Pro-AMP and then transferred to the acceptor end of tRNA(Pro). As ProRS can inadvertently accommodate and process non-cognate amino acids such as alanine and cysteine, to avoid such errors it has two additional distinct editing activities against alanine. One activity is designated as 'pretransfer' editing and involves the tRNA(Pro)-independent hydrolysis of activated Ala-AMP. The other activity is designated 'posttransfer' editing and involves deacylation of mischarged Ala-tRNA(Pro). The misacylated Cys-tRNA(Pro) is not edited by ProRS.</text>
</comment>
<evidence type="ECO:0000256" key="1">
    <source>
        <dbReference type="ARBA" id="ARBA00004496"/>
    </source>
</evidence>
<keyword evidence="6 12" id="KW-0067">ATP-binding</keyword>
<protein>
    <recommendedName>
        <fullName evidence="12">Proline--tRNA ligase</fullName>
        <ecNumber evidence="12">6.1.1.15</ecNumber>
    </recommendedName>
    <alternativeName>
        <fullName evidence="12">Prolyl-tRNA synthetase</fullName>
        <shortName evidence="12">ProRS</shortName>
    </alternativeName>
</protein>
<dbReference type="AlphaFoldDB" id="A0A371NVK9"/>
<reference evidence="14 15" key="1">
    <citation type="submission" date="2018-08" db="EMBL/GenBank/DDBJ databases">
        <title>Isolation, diversity and antifungal activity of Actinobacteria from cow dung.</title>
        <authorList>
            <person name="Ling L."/>
        </authorList>
    </citation>
    <scope>NUCLEOTIDE SEQUENCE [LARGE SCALE GENOMIC DNA]</scope>
    <source>
        <strain evidence="14 15">NEAU-LLE</strain>
    </source>
</reference>
<dbReference type="PANTHER" id="PTHR42753">
    <property type="entry name" value="MITOCHONDRIAL RIBOSOME PROTEIN L39/PROLYL-TRNA LIGASE FAMILY MEMBER"/>
    <property type="match status" value="1"/>
</dbReference>
<feature type="domain" description="Aminoacyl-transfer RNA synthetases class-II family profile" evidence="13">
    <location>
        <begin position="48"/>
        <end position="486"/>
    </location>
</feature>
<dbReference type="Proteomes" id="UP000262172">
    <property type="component" value="Unassembled WGS sequence"/>
</dbReference>
<dbReference type="RefSeq" id="WP_116241420.1">
    <property type="nucleotide sequence ID" value="NZ_QUAB01000033.1"/>
</dbReference>
<dbReference type="InterPro" id="IPR002316">
    <property type="entry name" value="Pro-tRNA-ligase_IIa"/>
</dbReference>
<evidence type="ECO:0000256" key="12">
    <source>
        <dbReference type="HAMAP-Rule" id="MF_01569"/>
    </source>
</evidence>